<dbReference type="EMBL" id="BSXT01002301">
    <property type="protein sequence ID" value="GMF48259.1"/>
    <property type="molecule type" value="Genomic_DNA"/>
</dbReference>
<name>A0A9W6XXY5_9STRA</name>
<evidence type="ECO:0000256" key="1">
    <source>
        <dbReference type="SAM" id="Coils"/>
    </source>
</evidence>
<keyword evidence="1" id="KW-0175">Coiled coil</keyword>
<feature type="coiled-coil region" evidence="1">
    <location>
        <begin position="52"/>
        <end position="79"/>
    </location>
</feature>
<feature type="region of interest" description="Disordered" evidence="2">
    <location>
        <begin position="124"/>
        <end position="143"/>
    </location>
</feature>
<dbReference type="Proteomes" id="UP001165121">
    <property type="component" value="Unassembled WGS sequence"/>
</dbReference>
<accession>A0A9W6XXY5</accession>
<keyword evidence="4" id="KW-1185">Reference proteome</keyword>
<proteinExistence type="predicted"/>
<gene>
    <name evidence="3" type="ORF">Pfra01_001856900</name>
</gene>
<reference evidence="3" key="1">
    <citation type="submission" date="2023-04" db="EMBL/GenBank/DDBJ databases">
        <title>Phytophthora fragariaefolia NBRC 109709.</title>
        <authorList>
            <person name="Ichikawa N."/>
            <person name="Sato H."/>
            <person name="Tonouchi N."/>
        </authorList>
    </citation>
    <scope>NUCLEOTIDE SEQUENCE</scope>
    <source>
        <strain evidence="3">NBRC 109709</strain>
    </source>
</reference>
<evidence type="ECO:0000313" key="3">
    <source>
        <dbReference type="EMBL" id="GMF48259.1"/>
    </source>
</evidence>
<evidence type="ECO:0000313" key="4">
    <source>
        <dbReference type="Proteomes" id="UP001165121"/>
    </source>
</evidence>
<protein>
    <submittedName>
        <fullName evidence="3">Unnamed protein product</fullName>
    </submittedName>
</protein>
<dbReference type="AlphaFoldDB" id="A0A9W6XXY5"/>
<evidence type="ECO:0000256" key="2">
    <source>
        <dbReference type="SAM" id="MobiDB-lite"/>
    </source>
</evidence>
<organism evidence="3 4">
    <name type="scientific">Phytophthora fragariaefolia</name>
    <dbReference type="NCBI Taxonomy" id="1490495"/>
    <lineage>
        <taxon>Eukaryota</taxon>
        <taxon>Sar</taxon>
        <taxon>Stramenopiles</taxon>
        <taxon>Oomycota</taxon>
        <taxon>Peronosporomycetes</taxon>
        <taxon>Peronosporales</taxon>
        <taxon>Peronosporaceae</taxon>
        <taxon>Phytophthora</taxon>
    </lineage>
</organism>
<dbReference type="OrthoDB" id="127980at2759"/>
<comment type="caution">
    <text evidence="3">The sequence shown here is derived from an EMBL/GenBank/DDBJ whole genome shotgun (WGS) entry which is preliminary data.</text>
</comment>
<sequence>MHRTTASRMTRAVVDVTALQEEHGGTLGPIAAHHVAVHHVRQPDGTVLTIPTDNTTRQAQALDDELLRLEQHQDESKADEDCELEVQMFGSWVKIPVRVSSLRAALRLPQHDIFSRGIVHGFTPEVAEPSGEDVPDSDHTATN</sequence>